<dbReference type="InterPro" id="IPR016188">
    <property type="entry name" value="PurM-like_N"/>
</dbReference>
<dbReference type="InterPro" id="IPR036921">
    <property type="entry name" value="PurM-like_N_sf"/>
</dbReference>
<dbReference type="Gene3D" id="3.90.650.10">
    <property type="entry name" value="PurM-like C-terminal domain"/>
    <property type="match status" value="1"/>
</dbReference>
<dbReference type="EMBL" id="JBHSQO010000001">
    <property type="protein sequence ID" value="MFC6087725.1"/>
    <property type="molecule type" value="Genomic_DNA"/>
</dbReference>
<protein>
    <submittedName>
        <fullName evidence="4">Hydrogenase expression/formation protein HypE</fullName>
    </submittedName>
</protein>
<evidence type="ECO:0000259" key="2">
    <source>
        <dbReference type="Pfam" id="PF00586"/>
    </source>
</evidence>
<evidence type="ECO:0000313" key="4">
    <source>
        <dbReference type="EMBL" id="MFC6087725.1"/>
    </source>
</evidence>
<reference evidence="5" key="1">
    <citation type="journal article" date="2019" name="Int. J. Syst. Evol. Microbiol.">
        <title>The Global Catalogue of Microorganisms (GCM) 10K type strain sequencing project: providing services to taxonomists for standard genome sequencing and annotation.</title>
        <authorList>
            <consortium name="The Broad Institute Genomics Platform"/>
            <consortium name="The Broad Institute Genome Sequencing Center for Infectious Disease"/>
            <person name="Wu L."/>
            <person name="Ma J."/>
        </authorList>
    </citation>
    <scope>NUCLEOTIDE SEQUENCE [LARGE SCALE GENOMIC DNA]</scope>
    <source>
        <strain evidence="5">CGMCC 4.7246</strain>
    </source>
</reference>
<feature type="domain" description="PurM-like C-terminal" evidence="3">
    <location>
        <begin position="163"/>
        <end position="313"/>
    </location>
</feature>
<name>A0ABW1NY36_9PSEU</name>
<evidence type="ECO:0000256" key="1">
    <source>
        <dbReference type="ARBA" id="ARBA00006243"/>
    </source>
</evidence>
<dbReference type="SUPFAM" id="SSF56042">
    <property type="entry name" value="PurM C-terminal domain-like"/>
    <property type="match status" value="1"/>
</dbReference>
<dbReference type="Pfam" id="PF00586">
    <property type="entry name" value="AIRS"/>
    <property type="match status" value="1"/>
</dbReference>
<dbReference type="PANTHER" id="PTHR30303:SF0">
    <property type="entry name" value="CARBAMOYL DEHYDRATASE HYPE"/>
    <property type="match status" value="1"/>
</dbReference>
<dbReference type="InterPro" id="IPR011854">
    <property type="entry name" value="HypE"/>
</dbReference>
<comment type="similarity">
    <text evidence="1">Belongs to the HypE family.</text>
</comment>
<gene>
    <name evidence="4" type="primary">hypE</name>
    <name evidence="4" type="ORF">ACFP3R_00400</name>
</gene>
<accession>A0ABW1NY36</accession>
<feature type="domain" description="PurM-like N-terminal" evidence="2">
    <location>
        <begin position="40"/>
        <end position="151"/>
    </location>
</feature>
<dbReference type="SUPFAM" id="SSF55326">
    <property type="entry name" value="PurM N-terminal domain-like"/>
    <property type="match status" value="1"/>
</dbReference>
<dbReference type="Gene3D" id="3.30.1330.10">
    <property type="entry name" value="PurM-like, N-terminal domain"/>
    <property type="match status" value="1"/>
</dbReference>
<dbReference type="CDD" id="cd02197">
    <property type="entry name" value="HypE"/>
    <property type="match status" value="1"/>
</dbReference>
<organism evidence="4 5">
    <name type="scientific">Saccharothrix lopnurensis</name>
    <dbReference type="NCBI Taxonomy" id="1670621"/>
    <lineage>
        <taxon>Bacteria</taxon>
        <taxon>Bacillati</taxon>
        <taxon>Actinomycetota</taxon>
        <taxon>Actinomycetes</taxon>
        <taxon>Pseudonocardiales</taxon>
        <taxon>Pseudonocardiaceae</taxon>
        <taxon>Saccharothrix</taxon>
    </lineage>
</organism>
<dbReference type="PANTHER" id="PTHR30303">
    <property type="entry name" value="HYDROGENASE ISOENZYMES FORMATION PROTEIN HYPE"/>
    <property type="match status" value="1"/>
</dbReference>
<dbReference type="NCBIfam" id="TIGR02124">
    <property type="entry name" value="hypE"/>
    <property type="match status" value="1"/>
</dbReference>
<proteinExistence type="inferred from homology"/>
<dbReference type="Pfam" id="PF02769">
    <property type="entry name" value="AIRS_C"/>
    <property type="match status" value="1"/>
</dbReference>
<keyword evidence="5" id="KW-1185">Reference proteome</keyword>
<sequence length="339" mass="35576">MTLATSAEVVLDHGTGAKLSQELIGEIVDLLGEAYLGEMEDSATLPLPGGRIAMTTDSFVVDPPFFGNGDIGKIAVCGTVNDLAVVGARPLYLTLGMIIEAGLPMERLRQVVTSVRDTALEAGVHVVCGDTKVVGRGEADKIFLNTAGVGVFEREPLRMRHVRPGDRVVLSGPIGNHTVHLLSIREGLGFETRVLSDCAPLNGMVDELLAAVPAGAVRSMRDVTRGGLAAVLHEYAAAVGRPVRFDQAALPVQFETRMATDMLGIDPIHTANEGCLALFVDPAAEADVLAALRAHRYGGHAVTIGEVGTDEGAGVFSRAEDGTAARVDELLGAELPRLC</sequence>
<dbReference type="RefSeq" id="WP_380631591.1">
    <property type="nucleotide sequence ID" value="NZ_JBHSQO010000001.1"/>
</dbReference>
<dbReference type="InterPro" id="IPR010918">
    <property type="entry name" value="PurM-like_C_dom"/>
</dbReference>
<comment type="caution">
    <text evidence="4">The sequence shown here is derived from an EMBL/GenBank/DDBJ whole genome shotgun (WGS) entry which is preliminary data.</text>
</comment>
<dbReference type="PIRSF" id="PIRSF005644">
    <property type="entry name" value="Hdrgns_mtr_HypE"/>
    <property type="match status" value="1"/>
</dbReference>
<evidence type="ECO:0000313" key="5">
    <source>
        <dbReference type="Proteomes" id="UP001596220"/>
    </source>
</evidence>
<evidence type="ECO:0000259" key="3">
    <source>
        <dbReference type="Pfam" id="PF02769"/>
    </source>
</evidence>
<dbReference type="InterPro" id="IPR036676">
    <property type="entry name" value="PurM-like_C_sf"/>
</dbReference>
<dbReference type="Proteomes" id="UP001596220">
    <property type="component" value="Unassembled WGS sequence"/>
</dbReference>